<dbReference type="InterPro" id="IPR020841">
    <property type="entry name" value="PKS_Beta-ketoAc_synthase_dom"/>
</dbReference>
<dbReference type="Pfam" id="PF02801">
    <property type="entry name" value="Ketoacyl-synt_C"/>
    <property type="match status" value="1"/>
</dbReference>
<dbReference type="OrthoDB" id="499075at2"/>
<dbReference type="Pfam" id="PF00109">
    <property type="entry name" value="ketoacyl-synt"/>
    <property type="match status" value="1"/>
</dbReference>
<evidence type="ECO:0000259" key="5">
    <source>
        <dbReference type="PROSITE" id="PS52004"/>
    </source>
</evidence>
<dbReference type="PANTHER" id="PTHR43775:SF37">
    <property type="entry name" value="SI:DKEY-61P9.11"/>
    <property type="match status" value="1"/>
</dbReference>
<comment type="similarity">
    <text evidence="4">Belongs to the thiolase-like superfamily. Beta-ketoacyl-ACP synthases family.</text>
</comment>
<dbReference type="GO" id="GO:0071770">
    <property type="term" value="P:DIM/DIP cell wall layer assembly"/>
    <property type="evidence" value="ECO:0007669"/>
    <property type="project" value="TreeGrafter"/>
</dbReference>
<feature type="domain" description="Ketosynthase family 3 (KS3)" evidence="5">
    <location>
        <begin position="3"/>
        <end position="427"/>
    </location>
</feature>
<reference evidence="6" key="1">
    <citation type="journal article" date="2015" name="Genome Announc.">
        <title>Draft Genome Sequence of Tolypothrix boutellei Strain VB521301.</title>
        <authorList>
            <person name="Chandrababunaidu M.M."/>
            <person name="Singh D."/>
            <person name="Sen D."/>
            <person name="Bhan S."/>
            <person name="Das S."/>
            <person name="Gupta A."/>
            <person name="Adhikary S.P."/>
            <person name="Tripathy S."/>
        </authorList>
    </citation>
    <scope>NUCLEOTIDE SEQUENCE</scope>
    <source>
        <strain evidence="6">VB521301</strain>
    </source>
</reference>
<dbReference type="SUPFAM" id="SSF53901">
    <property type="entry name" value="Thiolase-like"/>
    <property type="match status" value="1"/>
</dbReference>
<dbReference type="Gene3D" id="3.40.47.10">
    <property type="match status" value="1"/>
</dbReference>
<comment type="caution">
    <text evidence="6">The sequence shown here is derived from an EMBL/GenBank/DDBJ whole genome shotgun (WGS) entry which is preliminary data.</text>
</comment>
<evidence type="ECO:0000256" key="1">
    <source>
        <dbReference type="ARBA" id="ARBA00022450"/>
    </source>
</evidence>
<dbReference type="GO" id="GO:0004315">
    <property type="term" value="F:3-oxoacyl-[acyl-carrier-protein] synthase activity"/>
    <property type="evidence" value="ECO:0007669"/>
    <property type="project" value="InterPro"/>
</dbReference>
<evidence type="ECO:0000256" key="3">
    <source>
        <dbReference type="ARBA" id="ARBA00022679"/>
    </source>
</evidence>
<dbReference type="InterPro" id="IPR018201">
    <property type="entry name" value="Ketoacyl_synth_AS"/>
</dbReference>
<dbReference type="Pfam" id="PF16197">
    <property type="entry name" value="KAsynt_C_assoc"/>
    <property type="match status" value="1"/>
</dbReference>
<dbReference type="GO" id="GO:0004312">
    <property type="term" value="F:fatty acid synthase activity"/>
    <property type="evidence" value="ECO:0007669"/>
    <property type="project" value="TreeGrafter"/>
</dbReference>
<dbReference type="SMART" id="SM00825">
    <property type="entry name" value="PKS_KS"/>
    <property type="match status" value="1"/>
</dbReference>
<accession>A0A0C1NFZ3</accession>
<dbReference type="PANTHER" id="PTHR43775">
    <property type="entry name" value="FATTY ACID SYNTHASE"/>
    <property type="match status" value="1"/>
</dbReference>
<dbReference type="FunFam" id="3.40.47.10:FF:000019">
    <property type="entry name" value="Polyketide synthase type I"/>
    <property type="match status" value="1"/>
</dbReference>
<dbReference type="PROSITE" id="PS00606">
    <property type="entry name" value="KS3_1"/>
    <property type="match status" value="1"/>
</dbReference>
<name>A0A0C1NFZ3_9CYAN</name>
<evidence type="ECO:0000313" key="6">
    <source>
        <dbReference type="EMBL" id="KIE11756.1"/>
    </source>
</evidence>
<gene>
    <name evidence="6" type="ORF">DA73_0213950</name>
</gene>
<dbReference type="InterPro" id="IPR050091">
    <property type="entry name" value="PKS_NRPS_Biosynth_Enz"/>
</dbReference>
<dbReference type="GO" id="GO:0006633">
    <property type="term" value="P:fatty acid biosynthetic process"/>
    <property type="evidence" value="ECO:0007669"/>
    <property type="project" value="InterPro"/>
</dbReference>
<protein>
    <submittedName>
        <fullName evidence="6">Beta-ketoacyl synthase</fullName>
    </submittedName>
</protein>
<dbReference type="InterPro" id="IPR016039">
    <property type="entry name" value="Thiolase-like"/>
</dbReference>
<proteinExistence type="inferred from homology"/>
<dbReference type="STRING" id="1479485.DA73_0213950"/>
<evidence type="ECO:0000256" key="2">
    <source>
        <dbReference type="ARBA" id="ARBA00022553"/>
    </source>
</evidence>
<dbReference type="InterPro" id="IPR032821">
    <property type="entry name" value="PKS_assoc"/>
</dbReference>
<dbReference type="GO" id="GO:0005737">
    <property type="term" value="C:cytoplasm"/>
    <property type="evidence" value="ECO:0007669"/>
    <property type="project" value="TreeGrafter"/>
</dbReference>
<evidence type="ECO:0000256" key="4">
    <source>
        <dbReference type="RuleBase" id="RU003694"/>
    </source>
</evidence>
<keyword evidence="3 4" id="KW-0808">Transferase</keyword>
<dbReference type="InterPro" id="IPR014031">
    <property type="entry name" value="Ketoacyl_synth_C"/>
</dbReference>
<dbReference type="InterPro" id="IPR014030">
    <property type="entry name" value="Ketoacyl_synth_N"/>
</dbReference>
<dbReference type="PROSITE" id="PS52004">
    <property type="entry name" value="KS3_2"/>
    <property type="match status" value="1"/>
</dbReference>
<dbReference type="GO" id="GO:0005886">
    <property type="term" value="C:plasma membrane"/>
    <property type="evidence" value="ECO:0007669"/>
    <property type="project" value="TreeGrafter"/>
</dbReference>
<dbReference type="CDD" id="cd00833">
    <property type="entry name" value="PKS"/>
    <property type="match status" value="1"/>
</dbReference>
<keyword evidence="1" id="KW-0596">Phosphopantetheine</keyword>
<organism evidence="6">
    <name type="scientific">Tolypothrix bouteillei VB521301</name>
    <dbReference type="NCBI Taxonomy" id="1479485"/>
    <lineage>
        <taxon>Bacteria</taxon>
        <taxon>Bacillati</taxon>
        <taxon>Cyanobacteriota</taxon>
        <taxon>Cyanophyceae</taxon>
        <taxon>Nostocales</taxon>
        <taxon>Tolypothrichaceae</taxon>
        <taxon>Tolypothrix</taxon>
    </lineage>
</organism>
<keyword evidence="2" id="KW-0597">Phosphoprotein</keyword>
<dbReference type="AlphaFoldDB" id="A0A0C1NFZ3"/>
<sequence length="474" mass="51667">MDREPIAIIGIGCRFPKANDKKAFWQLLRDGVDAITEVPAGRWDVESFDNFEAATSDKMNIRWGGFLENLEQFDPQFFKISPREAMSMDPQQRLLLEVAWEALEDAGQPLERLTGTRTGVFIGINGFDYYTQLIKNPVNLDAYTGAGNINCMAANRISYFFNFIGPSLGIDTACSSSLVAVHLACQSIWNKESTLALAGGVQIILSPWMTLSFAKAGFLAADGRCKTFDSRADGYVRSEGAGVVVLKPLSQALTDKDPIYAVIRGSAVNQDGYSNGLTAPNPRAQEALLREAYRQAGVSPGQVQYIEAHGTGTKLGDPIEMKALGKVLTENRPTGHYCAVGSVKTNIGHLEVAAGIAGLIKVALSLKHGQIPPSLHYEQPNPYIPFDKLLLRVQKTLEPWPQTENTAIAGVSAFSFGGTNAHVVLEDAPLQARQKVKNIKRRDQGIEPLPHQLTFSAKSERSVSGQNNYVEGEL</sequence>
<dbReference type="EMBL" id="JHEG02000042">
    <property type="protein sequence ID" value="KIE11756.1"/>
    <property type="molecule type" value="Genomic_DNA"/>
</dbReference>